<feature type="transmembrane region" description="Helical" evidence="6">
    <location>
        <begin position="204"/>
        <end position="223"/>
    </location>
</feature>
<dbReference type="GO" id="GO:0016020">
    <property type="term" value="C:membrane"/>
    <property type="evidence" value="ECO:0007669"/>
    <property type="project" value="UniProtKB-SubCell"/>
</dbReference>
<evidence type="ECO:0000256" key="6">
    <source>
        <dbReference type="SAM" id="Phobius"/>
    </source>
</evidence>
<evidence type="ECO:0000313" key="7">
    <source>
        <dbReference type="EMBL" id="HIR12613.1"/>
    </source>
</evidence>
<feature type="transmembrane region" description="Helical" evidence="6">
    <location>
        <begin position="150"/>
        <end position="168"/>
    </location>
</feature>
<dbReference type="PANTHER" id="PTHR21716">
    <property type="entry name" value="TRANSMEMBRANE PROTEIN"/>
    <property type="match status" value="1"/>
</dbReference>
<evidence type="ECO:0000256" key="5">
    <source>
        <dbReference type="ARBA" id="ARBA00023136"/>
    </source>
</evidence>
<dbReference type="Pfam" id="PF01594">
    <property type="entry name" value="AI-2E_transport"/>
    <property type="match status" value="1"/>
</dbReference>
<organism evidence="7 8">
    <name type="scientific">Candidatus Choladousia intestinavium</name>
    <dbReference type="NCBI Taxonomy" id="2840727"/>
    <lineage>
        <taxon>Bacteria</taxon>
        <taxon>Bacillati</taxon>
        <taxon>Bacillota</taxon>
        <taxon>Clostridia</taxon>
        <taxon>Lachnospirales</taxon>
        <taxon>Lachnospiraceae</taxon>
        <taxon>Lachnospiraceae incertae sedis</taxon>
        <taxon>Candidatus Choladousia</taxon>
    </lineage>
</organism>
<accession>A0A9D1D9G3</accession>
<feature type="transmembrane region" description="Helical" evidence="6">
    <location>
        <begin position="52"/>
        <end position="72"/>
    </location>
</feature>
<gene>
    <name evidence="7" type="ORF">IAB31_01665</name>
</gene>
<feature type="transmembrane region" description="Helical" evidence="6">
    <location>
        <begin position="7"/>
        <end position="32"/>
    </location>
</feature>
<dbReference type="Proteomes" id="UP000886757">
    <property type="component" value="Unassembled WGS sequence"/>
</dbReference>
<dbReference type="InterPro" id="IPR002549">
    <property type="entry name" value="AI-2E-like"/>
</dbReference>
<dbReference type="GO" id="GO:0055085">
    <property type="term" value="P:transmembrane transport"/>
    <property type="evidence" value="ECO:0007669"/>
    <property type="project" value="TreeGrafter"/>
</dbReference>
<evidence type="ECO:0000313" key="8">
    <source>
        <dbReference type="Proteomes" id="UP000886757"/>
    </source>
</evidence>
<reference evidence="7" key="1">
    <citation type="submission" date="2020-10" db="EMBL/GenBank/DDBJ databases">
        <authorList>
            <person name="Gilroy R."/>
        </authorList>
    </citation>
    <scope>NUCLEOTIDE SEQUENCE</scope>
    <source>
        <strain evidence="7">ChiSjej4B22-8148</strain>
    </source>
</reference>
<name>A0A9D1D9G3_9FIRM</name>
<comment type="subcellular location">
    <subcellularLocation>
        <location evidence="1">Membrane</location>
        <topology evidence="1">Multi-pass membrane protein</topology>
    </subcellularLocation>
</comment>
<evidence type="ECO:0000256" key="2">
    <source>
        <dbReference type="ARBA" id="ARBA00009773"/>
    </source>
</evidence>
<reference evidence="7" key="2">
    <citation type="journal article" date="2021" name="PeerJ">
        <title>Extensive microbial diversity within the chicken gut microbiome revealed by metagenomics and culture.</title>
        <authorList>
            <person name="Gilroy R."/>
            <person name="Ravi A."/>
            <person name="Getino M."/>
            <person name="Pursley I."/>
            <person name="Horton D.L."/>
            <person name="Alikhan N.F."/>
            <person name="Baker D."/>
            <person name="Gharbi K."/>
            <person name="Hall N."/>
            <person name="Watson M."/>
            <person name="Adriaenssens E.M."/>
            <person name="Foster-Nyarko E."/>
            <person name="Jarju S."/>
            <person name="Secka A."/>
            <person name="Antonio M."/>
            <person name="Oren A."/>
            <person name="Chaudhuri R.R."/>
            <person name="La Ragione R."/>
            <person name="Hildebrand F."/>
            <person name="Pallen M.J."/>
        </authorList>
    </citation>
    <scope>NUCLEOTIDE SEQUENCE</scope>
    <source>
        <strain evidence="7">ChiSjej4B22-8148</strain>
    </source>
</reference>
<protein>
    <submittedName>
        <fullName evidence="7">AI-2E family transporter</fullName>
    </submittedName>
</protein>
<evidence type="ECO:0000256" key="3">
    <source>
        <dbReference type="ARBA" id="ARBA00022692"/>
    </source>
</evidence>
<feature type="transmembrane region" description="Helical" evidence="6">
    <location>
        <begin position="230"/>
        <end position="257"/>
    </location>
</feature>
<comment type="similarity">
    <text evidence="2">Belongs to the autoinducer-2 exporter (AI-2E) (TC 2.A.86) family.</text>
</comment>
<dbReference type="PANTHER" id="PTHR21716:SF68">
    <property type="entry name" value="TRANSPORT PROTEIN YTVI-RELATED"/>
    <property type="match status" value="1"/>
</dbReference>
<evidence type="ECO:0000256" key="4">
    <source>
        <dbReference type="ARBA" id="ARBA00022989"/>
    </source>
</evidence>
<dbReference type="AlphaFoldDB" id="A0A9D1D9G3"/>
<proteinExistence type="inferred from homology"/>
<dbReference type="EMBL" id="DVGK01000026">
    <property type="protein sequence ID" value="HIR12613.1"/>
    <property type="molecule type" value="Genomic_DNA"/>
</dbReference>
<evidence type="ECO:0000256" key="1">
    <source>
        <dbReference type="ARBA" id="ARBA00004141"/>
    </source>
</evidence>
<sequence length="339" mass="38643">MITIIGIALGVFLGMKYLLPYVIPFFIAYVLVHVLNPVTEKIRKRLPWKKEVIVSVLMVLFLGVFILLFYCLSCMLTEQIRKVALNFDYYYDCFCGIIDRCCYLAEQSFGISTDDVKDFVYSSLDHATEQIRIYIIPGVVNYSVRYLKKLAEAGIFLLMLFVSVVLLIRDYDKMAASLEKYKSYQFIHRITQRMWKQGGMYLKAQMILILITIILCAAGLWIFGNPYFLLLGIVIGLLDALPFIGTGTVLVPMAAFLVFRGNYKLAAGYAGLFLLTYVVREYLEPRLIGAKLGVYPFVMVVVVYAGLYLYGPAGVFLGPVTLLMVMEITREIYNKNEEE</sequence>
<keyword evidence="4 6" id="KW-1133">Transmembrane helix</keyword>
<feature type="transmembrane region" description="Helical" evidence="6">
    <location>
        <begin position="263"/>
        <end position="280"/>
    </location>
</feature>
<feature type="transmembrane region" description="Helical" evidence="6">
    <location>
        <begin position="292"/>
        <end position="310"/>
    </location>
</feature>
<keyword evidence="5 6" id="KW-0472">Membrane</keyword>
<keyword evidence="3 6" id="KW-0812">Transmembrane</keyword>
<comment type="caution">
    <text evidence="7">The sequence shown here is derived from an EMBL/GenBank/DDBJ whole genome shotgun (WGS) entry which is preliminary data.</text>
</comment>